<dbReference type="SUPFAM" id="SSF81606">
    <property type="entry name" value="PP2C-like"/>
    <property type="match status" value="1"/>
</dbReference>
<dbReference type="Pfam" id="PF13581">
    <property type="entry name" value="HATPase_c_2"/>
    <property type="match status" value="1"/>
</dbReference>
<dbReference type="SMART" id="SM00086">
    <property type="entry name" value="PAC"/>
    <property type="match status" value="1"/>
</dbReference>
<evidence type="ECO:0000256" key="2">
    <source>
        <dbReference type="ARBA" id="ARBA00022553"/>
    </source>
</evidence>
<evidence type="ECO:0000256" key="12">
    <source>
        <dbReference type="ARBA" id="ARBA00047761"/>
    </source>
</evidence>
<dbReference type="InterPro" id="IPR036890">
    <property type="entry name" value="HATPase_C_sf"/>
</dbReference>
<keyword evidence="4" id="KW-0479">Metal-binding</keyword>
<dbReference type="InterPro" id="IPR036457">
    <property type="entry name" value="PPM-type-like_dom_sf"/>
</dbReference>
<dbReference type="Pfam" id="PF08447">
    <property type="entry name" value="PAS_3"/>
    <property type="match status" value="1"/>
</dbReference>
<dbReference type="FunFam" id="3.60.40.10:FF:000005">
    <property type="entry name" value="Serine/threonine protein phosphatase"/>
    <property type="match status" value="1"/>
</dbReference>
<dbReference type="SUPFAM" id="SSF55781">
    <property type="entry name" value="GAF domain-like"/>
    <property type="match status" value="1"/>
</dbReference>
<keyword evidence="7" id="KW-0378">Hydrolase</keyword>
<keyword evidence="19" id="KW-1185">Reference proteome</keyword>
<dbReference type="SMART" id="SM00065">
    <property type="entry name" value="GAF"/>
    <property type="match status" value="1"/>
</dbReference>
<dbReference type="InterPro" id="IPR035965">
    <property type="entry name" value="PAS-like_dom_sf"/>
</dbReference>
<keyword evidence="11" id="KW-0464">Manganese</keyword>
<dbReference type="InterPro" id="IPR001610">
    <property type="entry name" value="PAC"/>
</dbReference>
<evidence type="ECO:0000256" key="7">
    <source>
        <dbReference type="ARBA" id="ARBA00022801"/>
    </source>
</evidence>
<keyword evidence="6" id="KW-0418">Kinase</keyword>
<dbReference type="CDD" id="cd00130">
    <property type="entry name" value="PAS"/>
    <property type="match status" value="1"/>
</dbReference>
<dbReference type="InterPro" id="IPR013655">
    <property type="entry name" value="PAS_fold_3"/>
</dbReference>
<evidence type="ECO:0000256" key="1">
    <source>
        <dbReference type="ARBA" id="ARBA00013081"/>
    </source>
</evidence>
<evidence type="ECO:0000256" key="10">
    <source>
        <dbReference type="ARBA" id="ARBA00022912"/>
    </source>
</evidence>
<dbReference type="GO" id="GO:0046872">
    <property type="term" value="F:metal ion binding"/>
    <property type="evidence" value="ECO:0007669"/>
    <property type="project" value="UniProtKB-KW"/>
</dbReference>
<dbReference type="PROSITE" id="PS50113">
    <property type="entry name" value="PAC"/>
    <property type="match status" value="1"/>
</dbReference>
<dbReference type="PANTHER" id="PTHR43156:SF2">
    <property type="entry name" value="STAGE II SPORULATION PROTEIN E"/>
    <property type="match status" value="1"/>
</dbReference>
<evidence type="ECO:0000256" key="13">
    <source>
        <dbReference type="ARBA" id="ARBA00056274"/>
    </source>
</evidence>
<evidence type="ECO:0000256" key="4">
    <source>
        <dbReference type="ARBA" id="ARBA00022723"/>
    </source>
</evidence>
<evidence type="ECO:0000256" key="15">
    <source>
        <dbReference type="ARBA" id="ARBA00081350"/>
    </source>
</evidence>
<evidence type="ECO:0000313" key="18">
    <source>
        <dbReference type="EMBL" id="BAU87473.1"/>
    </source>
</evidence>
<dbReference type="InterPro" id="IPR003018">
    <property type="entry name" value="GAF"/>
</dbReference>
<dbReference type="SMART" id="SM00331">
    <property type="entry name" value="PP2C_SIG"/>
    <property type="match status" value="1"/>
</dbReference>
<dbReference type="InterPro" id="IPR000014">
    <property type="entry name" value="PAS"/>
</dbReference>
<evidence type="ECO:0000256" key="5">
    <source>
        <dbReference type="ARBA" id="ARBA00022741"/>
    </source>
</evidence>
<feature type="region of interest" description="Disordered" evidence="16">
    <location>
        <begin position="740"/>
        <end position="763"/>
    </location>
</feature>
<dbReference type="InterPro" id="IPR003594">
    <property type="entry name" value="HATPase_dom"/>
</dbReference>
<keyword evidence="9" id="KW-0460">Magnesium</keyword>
<feature type="domain" description="PAC" evidence="17">
    <location>
        <begin position="102"/>
        <end position="154"/>
    </location>
</feature>
<dbReference type="InterPro" id="IPR029016">
    <property type="entry name" value="GAF-like_dom_sf"/>
</dbReference>
<dbReference type="SUPFAM" id="SSF55874">
    <property type="entry name" value="ATPase domain of HSP90 chaperone/DNA topoisomerase II/histidine kinase"/>
    <property type="match status" value="1"/>
</dbReference>
<comment type="catalytic activity">
    <reaction evidence="12">
        <text>O-phospho-L-seryl-[protein] + H2O = L-seryl-[protein] + phosphate</text>
        <dbReference type="Rhea" id="RHEA:20629"/>
        <dbReference type="Rhea" id="RHEA-COMP:9863"/>
        <dbReference type="Rhea" id="RHEA-COMP:11604"/>
        <dbReference type="ChEBI" id="CHEBI:15377"/>
        <dbReference type="ChEBI" id="CHEBI:29999"/>
        <dbReference type="ChEBI" id="CHEBI:43474"/>
        <dbReference type="ChEBI" id="CHEBI:83421"/>
        <dbReference type="EC" id="3.1.3.16"/>
    </reaction>
</comment>
<evidence type="ECO:0000256" key="11">
    <source>
        <dbReference type="ARBA" id="ARBA00023211"/>
    </source>
</evidence>
<sequence length="763" mass="81786">MSAGSGGGDAAAAGRCRRATQSTEPAGCFFQELGREFRMGSFDWDLLTGRLEMDETALAVFDMAPGEYDGVPETLGSRVLADEARRLDAMVAQALKDGNDRYGAYFRLRDRSGTQRWTHTQGLVRRDETGRPVRILGVVRDASEELSESATRLGLDEGRRERTNIVEATTAALAHARTVQDITDMLGAAQGLEYFGAASLVMGLLEGGRIHLVAEGPTGTFVPGTRYTRVDEPYPMGKAIRTLRPLFIDTPEEFAADYPVLWPHVSDLGVTSAAYLPLIAQARPIGALGLLYRDRIGFSPDERNLLVALGSSIAQSLQRAMLYEQEHDLAEGLQQAMLPRRIPEVPGAQIAVRYRSARMGRDIGGDWYDVIPLPGDRVGAVIGDVQGHDTQAAAVMGQLRIVLRAYAAEGHTPATVMARASVFLHELDTDRFATCTYAETDPATGLVQIVRAGHVDPLVRDPSGTPRRLPVEGGLPLGLSAEFDHLDYPVTTVELDPGETLLLYTDGLVEKPGSDLDEGLQWLSSLVKRGPRELDELADQLCDVVDERGGDDDVAILLLRREGARQPASAGRLQQHVGQDDPEALRASRHMIRAAVRAWGAEVRSDEIELVADELVTNALMHTEGGAIVTLRMLPGPEQRLRVEVEDGSSVLPRRREAGDSVVSGRGLLLVEQISDQWGVEPRGNGKSVWCEFATGDAGAADAAAPAGDGEAGSSTESDGIPGFLDPAELAGLVDAAGATGTAKAAETADASEAADTGRLPEN</sequence>
<dbReference type="KEGG" id="slau:SLA_6607"/>
<dbReference type="EMBL" id="AP017424">
    <property type="protein sequence ID" value="BAU87473.1"/>
    <property type="molecule type" value="Genomic_DNA"/>
</dbReference>
<evidence type="ECO:0000256" key="8">
    <source>
        <dbReference type="ARBA" id="ARBA00022840"/>
    </source>
</evidence>
<keyword evidence="10" id="KW-0904">Protein phosphatase</keyword>
<dbReference type="Gene3D" id="3.60.40.10">
    <property type="entry name" value="PPM-type phosphatase domain"/>
    <property type="match status" value="1"/>
</dbReference>
<dbReference type="SUPFAM" id="SSF55785">
    <property type="entry name" value="PYP-like sensor domain (PAS domain)"/>
    <property type="match status" value="1"/>
</dbReference>
<dbReference type="AlphaFoldDB" id="A0A160P922"/>
<evidence type="ECO:0000259" key="17">
    <source>
        <dbReference type="PROSITE" id="PS50113"/>
    </source>
</evidence>
<feature type="region of interest" description="Disordered" evidence="16">
    <location>
        <begin position="700"/>
        <end position="727"/>
    </location>
</feature>
<keyword evidence="8" id="KW-0067">ATP-binding</keyword>
<evidence type="ECO:0000256" key="14">
    <source>
        <dbReference type="ARBA" id="ARBA00075117"/>
    </source>
</evidence>
<evidence type="ECO:0000313" key="19">
    <source>
        <dbReference type="Proteomes" id="UP000217676"/>
    </source>
</evidence>
<dbReference type="Pfam" id="PF07228">
    <property type="entry name" value="SpoIIE"/>
    <property type="match status" value="1"/>
</dbReference>
<dbReference type="InterPro" id="IPR000700">
    <property type="entry name" value="PAS-assoc_C"/>
</dbReference>
<keyword evidence="2" id="KW-0597">Phosphoprotein</keyword>
<dbReference type="Gene3D" id="3.30.450.40">
    <property type="match status" value="1"/>
</dbReference>
<dbReference type="Proteomes" id="UP000217676">
    <property type="component" value="Chromosome"/>
</dbReference>
<evidence type="ECO:0000256" key="9">
    <source>
        <dbReference type="ARBA" id="ARBA00022842"/>
    </source>
</evidence>
<evidence type="ECO:0000256" key="16">
    <source>
        <dbReference type="SAM" id="MobiDB-lite"/>
    </source>
</evidence>
<reference evidence="18 19" key="1">
    <citation type="journal article" date="2016" name="Genome Announc.">
        <title>Complete Genome Sequence of Thiostrepton-Producing Streptomyces laurentii ATCC 31255.</title>
        <authorList>
            <person name="Doi K."/>
            <person name="Fujino Y."/>
            <person name="Nagayoshi Y."/>
            <person name="Ohshima T."/>
            <person name="Ogata S."/>
        </authorList>
    </citation>
    <scope>NUCLEOTIDE SEQUENCE [LARGE SCALE GENOMIC DNA]</scope>
    <source>
        <strain evidence="18 19">ATCC 31255</strain>
    </source>
</reference>
<keyword evidence="5" id="KW-0547">Nucleotide-binding</keyword>
<gene>
    <name evidence="18" type="ORF">SLA_6607</name>
</gene>
<dbReference type="InterPro" id="IPR052016">
    <property type="entry name" value="Bact_Sigma-Reg"/>
</dbReference>
<dbReference type="GO" id="GO:0016301">
    <property type="term" value="F:kinase activity"/>
    <property type="evidence" value="ECO:0007669"/>
    <property type="project" value="UniProtKB-KW"/>
</dbReference>
<feature type="compositionally biased region" description="Low complexity" evidence="16">
    <location>
        <begin position="700"/>
        <end position="713"/>
    </location>
</feature>
<dbReference type="Pfam" id="PF13185">
    <property type="entry name" value="GAF_2"/>
    <property type="match status" value="1"/>
</dbReference>
<keyword evidence="3" id="KW-0808">Transferase</keyword>
<evidence type="ECO:0000256" key="3">
    <source>
        <dbReference type="ARBA" id="ARBA00022679"/>
    </source>
</evidence>
<comment type="function">
    <text evidence="13">Primarily acts as an independent SigF regulator that is sensitive to the osmosensory signal, mediating the cross talk of PknD with the SigF regulon. Possesses both phosphatase and kinase activities. The kinase domain functions as a classic anti-sigma factor-like kinase to phosphorylate the anti-anti-sigma factor domain at the canonical regulatory site, and the phosphatase domain antagonizes this activity.</text>
</comment>
<dbReference type="Gene3D" id="3.30.450.20">
    <property type="entry name" value="PAS domain"/>
    <property type="match status" value="1"/>
</dbReference>
<dbReference type="CDD" id="cd16936">
    <property type="entry name" value="HATPase_RsbW-like"/>
    <property type="match status" value="1"/>
</dbReference>
<name>A0A160P922_STRLU</name>
<dbReference type="InterPro" id="IPR001932">
    <property type="entry name" value="PPM-type_phosphatase-like_dom"/>
</dbReference>
<evidence type="ECO:0000256" key="6">
    <source>
        <dbReference type="ARBA" id="ARBA00022777"/>
    </source>
</evidence>
<accession>A0A160P922</accession>
<proteinExistence type="predicted"/>
<protein>
    <recommendedName>
        <fullName evidence="1">protein-serine/threonine phosphatase</fullName>
        <ecNumber evidence="1">3.1.3.16</ecNumber>
    </recommendedName>
    <alternativeName>
        <fullName evidence="15">Protein-serine/threonine phosphatase</fullName>
    </alternativeName>
    <alternativeName>
        <fullName evidence="14">Serine/threonine-protein kinase</fullName>
    </alternativeName>
</protein>
<dbReference type="Gene3D" id="3.30.565.10">
    <property type="entry name" value="Histidine kinase-like ATPase, C-terminal domain"/>
    <property type="match status" value="1"/>
</dbReference>
<organism evidence="18 19">
    <name type="scientific">Streptomyces laurentii</name>
    <dbReference type="NCBI Taxonomy" id="39478"/>
    <lineage>
        <taxon>Bacteria</taxon>
        <taxon>Bacillati</taxon>
        <taxon>Actinomycetota</taxon>
        <taxon>Actinomycetes</taxon>
        <taxon>Kitasatosporales</taxon>
        <taxon>Streptomycetaceae</taxon>
        <taxon>Streptomyces</taxon>
    </lineage>
</organism>
<dbReference type="GO" id="GO:0004722">
    <property type="term" value="F:protein serine/threonine phosphatase activity"/>
    <property type="evidence" value="ECO:0007669"/>
    <property type="project" value="UniProtKB-EC"/>
</dbReference>
<dbReference type="EC" id="3.1.3.16" evidence="1"/>
<dbReference type="GO" id="GO:0005524">
    <property type="term" value="F:ATP binding"/>
    <property type="evidence" value="ECO:0007669"/>
    <property type="project" value="UniProtKB-KW"/>
</dbReference>
<dbReference type="PANTHER" id="PTHR43156">
    <property type="entry name" value="STAGE II SPORULATION PROTEIN E-RELATED"/>
    <property type="match status" value="1"/>
</dbReference>